<sequence>MDSKTTNLCGTWGWGCGFTIPSITAMEVPPYVPGDKGVHGCDRAHIEHLFGQLWHRALVRRGGPDELHQSVRVLLHFTQFCIQRQVRASLWTMGPCLASCSDWYKQLILHAR</sequence>
<name>A0A7S4LKF9_9EUGL</name>
<gene>
    <name evidence="1" type="ORF">EGYM00163_LOCUS46760</name>
</gene>
<dbReference type="EMBL" id="HBJA01136011">
    <property type="protein sequence ID" value="CAE0835411.1"/>
    <property type="molecule type" value="Transcribed_RNA"/>
</dbReference>
<protein>
    <submittedName>
        <fullName evidence="1">Uncharacterized protein</fullName>
    </submittedName>
</protein>
<dbReference type="AlphaFoldDB" id="A0A7S4LKF9"/>
<organism evidence="1">
    <name type="scientific">Eutreptiella gymnastica</name>
    <dbReference type="NCBI Taxonomy" id="73025"/>
    <lineage>
        <taxon>Eukaryota</taxon>
        <taxon>Discoba</taxon>
        <taxon>Euglenozoa</taxon>
        <taxon>Euglenida</taxon>
        <taxon>Spirocuta</taxon>
        <taxon>Euglenophyceae</taxon>
        <taxon>Eutreptiales</taxon>
        <taxon>Eutreptiaceae</taxon>
        <taxon>Eutreptiella</taxon>
    </lineage>
</organism>
<accession>A0A7S4LKF9</accession>
<evidence type="ECO:0000313" key="1">
    <source>
        <dbReference type="EMBL" id="CAE0835411.1"/>
    </source>
</evidence>
<proteinExistence type="predicted"/>
<reference evidence="1" key="1">
    <citation type="submission" date="2021-01" db="EMBL/GenBank/DDBJ databases">
        <authorList>
            <person name="Corre E."/>
            <person name="Pelletier E."/>
            <person name="Niang G."/>
            <person name="Scheremetjew M."/>
            <person name="Finn R."/>
            <person name="Kale V."/>
            <person name="Holt S."/>
            <person name="Cochrane G."/>
            <person name="Meng A."/>
            <person name="Brown T."/>
            <person name="Cohen L."/>
        </authorList>
    </citation>
    <scope>NUCLEOTIDE SEQUENCE</scope>
    <source>
        <strain evidence="1">CCMP1594</strain>
    </source>
</reference>